<feature type="compositionally biased region" description="Polar residues" evidence="1">
    <location>
        <begin position="145"/>
        <end position="154"/>
    </location>
</feature>
<protein>
    <submittedName>
        <fullName evidence="2">Predicted protein</fullName>
    </submittedName>
</protein>
<proteinExistence type="predicted"/>
<keyword evidence="3" id="KW-1185">Reference proteome</keyword>
<dbReference type="AlphaFoldDB" id="E4ZPP2"/>
<reference evidence="3" key="1">
    <citation type="journal article" date="2011" name="Nat. Commun.">
        <title>Effector diversification within compartments of the Leptosphaeria maculans genome affected by Repeat-Induced Point mutations.</title>
        <authorList>
            <person name="Rouxel T."/>
            <person name="Grandaubert J."/>
            <person name="Hane J.K."/>
            <person name="Hoede C."/>
            <person name="van de Wouw A.P."/>
            <person name="Couloux A."/>
            <person name="Dominguez V."/>
            <person name="Anthouard V."/>
            <person name="Bally P."/>
            <person name="Bourras S."/>
            <person name="Cozijnsen A.J."/>
            <person name="Ciuffetti L.M."/>
            <person name="Degrave A."/>
            <person name="Dilmaghani A."/>
            <person name="Duret L."/>
            <person name="Fudal I."/>
            <person name="Goodwin S.B."/>
            <person name="Gout L."/>
            <person name="Glaser N."/>
            <person name="Linglin J."/>
            <person name="Kema G.H.J."/>
            <person name="Lapalu N."/>
            <person name="Lawrence C.B."/>
            <person name="May K."/>
            <person name="Meyer M."/>
            <person name="Ollivier B."/>
            <person name="Poulain J."/>
            <person name="Schoch C.L."/>
            <person name="Simon A."/>
            <person name="Spatafora J.W."/>
            <person name="Stachowiak A."/>
            <person name="Turgeon B.G."/>
            <person name="Tyler B.M."/>
            <person name="Vincent D."/>
            <person name="Weissenbach J."/>
            <person name="Amselem J."/>
            <person name="Quesneville H."/>
            <person name="Oliver R.P."/>
            <person name="Wincker P."/>
            <person name="Balesdent M.-H."/>
            <person name="Howlett B.J."/>
        </authorList>
    </citation>
    <scope>NUCLEOTIDE SEQUENCE [LARGE SCALE GENOMIC DNA]</scope>
    <source>
        <strain evidence="3">JN3 / isolate v23.1.3 / race Av1-4-5-6-7-8</strain>
    </source>
</reference>
<accession>E4ZPP2</accession>
<dbReference type="VEuPathDB" id="FungiDB:LEMA_P043280.1"/>
<gene>
    <name evidence="2" type="ORF">LEMA_P043280.1</name>
</gene>
<dbReference type="HOGENOM" id="CLU_1441289_0_0_1"/>
<dbReference type="Proteomes" id="UP000002668">
    <property type="component" value="Genome"/>
</dbReference>
<evidence type="ECO:0000256" key="1">
    <source>
        <dbReference type="SAM" id="MobiDB-lite"/>
    </source>
</evidence>
<feature type="region of interest" description="Disordered" evidence="1">
    <location>
        <begin position="71"/>
        <end position="188"/>
    </location>
</feature>
<sequence>MRAVIRATSGSISAEDYQAFWDASDRILDYDEELEIAAAQVQQETANRKPVDRKVLGDAKVQEPIAELKTVPPKGILGPADKQYSILPRGHRELAAEQAPPQRGPSQVGPMDEEMVDSSLEKSFGSPKERNSLVSKKVRFREGIPSNTALQANSAGLHAEEPSESDSEEERSGLTSSTGQRPRGLSLL</sequence>
<name>E4ZPP2_LEPMJ</name>
<evidence type="ECO:0000313" key="3">
    <source>
        <dbReference type="Proteomes" id="UP000002668"/>
    </source>
</evidence>
<evidence type="ECO:0000313" key="2">
    <source>
        <dbReference type="EMBL" id="CBX93427.1"/>
    </source>
</evidence>
<dbReference type="InParanoid" id="E4ZPP2"/>
<organism evidence="3">
    <name type="scientific">Leptosphaeria maculans (strain JN3 / isolate v23.1.3 / race Av1-4-5-6-7-8)</name>
    <name type="common">Blackleg fungus</name>
    <name type="synonym">Phoma lingam</name>
    <dbReference type="NCBI Taxonomy" id="985895"/>
    <lineage>
        <taxon>Eukaryota</taxon>
        <taxon>Fungi</taxon>
        <taxon>Dikarya</taxon>
        <taxon>Ascomycota</taxon>
        <taxon>Pezizomycotina</taxon>
        <taxon>Dothideomycetes</taxon>
        <taxon>Pleosporomycetidae</taxon>
        <taxon>Pleosporales</taxon>
        <taxon>Pleosporineae</taxon>
        <taxon>Leptosphaeriaceae</taxon>
        <taxon>Plenodomus</taxon>
        <taxon>Plenodomus lingam/Leptosphaeria maculans species complex</taxon>
    </lineage>
</organism>
<dbReference type="EMBL" id="FP929105">
    <property type="protein sequence ID" value="CBX93427.1"/>
    <property type="molecule type" value="Genomic_DNA"/>
</dbReference>